<evidence type="ECO:0000256" key="1">
    <source>
        <dbReference type="SAM" id="Phobius"/>
    </source>
</evidence>
<evidence type="ECO:0000313" key="3">
    <source>
        <dbReference type="EMBL" id="AWI51652.1"/>
    </source>
</evidence>
<sequence>MAIYMLKIIIAICFAWWGRKEIPAFALRINHQIYAEYHSLIEMEENYELFQQKSYLQPKEMHFSYLFFLLFPSIIILYDDVIIGGILILLCFLACLDIAYYLTDIRVVALIFLLSLSQGEINTLYVLIGLFIIIQIISLVILKKEGIGMGDYLLFLALAPLFQIEQMLYLILIASLLGIIYYLVYWGITKQKLAKLPFIPFITASTFMVFIDKI</sequence>
<protein>
    <submittedName>
        <fullName evidence="3">Prepilin peptidase</fullName>
    </submittedName>
</protein>
<dbReference type="EMBL" id="CP029206">
    <property type="protein sequence ID" value="AWI51652.1"/>
    <property type="molecule type" value="Genomic_DNA"/>
</dbReference>
<keyword evidence="1" id="KW-1133">Transmembrane helix</keyword>
<organism evidence="3 4">
    <name type="scientific">Actinobacillus porcitonsillarum</name>
    <dbReference type="NCBI Taxonomy" id="189834"/>
    <lineage>
        <taxon>Bacteria</taxon>
        <taxon>Pseudomonadati</taxon>
        <taxon>Pseudomonadota</taxon>
        <taxon>Gammaproteobacteria</taxon>
        <taxon>Pasteurellales</taxon>
        <taxon>Pasteurellaceae</taxon>
        <taxon>Actinobacillus</taxon>
    </lineage>
</organism>
<evidence type="ECO:0000259" key="2">
    <source>
        <dbReference type="Pfam" id="PF01478"/>
    </source>
</evidence>
<keyword evidence="1" id="KW-0812">Transmembrane</keyword>
<dbReference type="InterPro" id="IPR000045">
    <property type="entry name" value="Prepilin_IV_endopep_pep"/>
</dbReference>
<accession>A0A2U8FKZ7</accession>
<dbReference type="GO" id="GO:0016020">
    <property type="term" value="C:membrane"/>
    <property type="evidence" value="ECO:0007669"/>
    <property type="project" value="InterPro"/>
</dbReference>
<feature type="transmembrane region" description="Helical" evidence="1">
    <location>
        <begin position="84"/>
        <end position="103"/>
    </location>
</feature>
<dbReference type="Pfam" id="PF01478">
    <property type="entry name" value="Peptidase_A24"/>
    <property type="match status" value="1"/>
</dbReference>
<gene>
    <name evidence="3" type="ORF">DDU33_09245</name>
</gene>
<dbReference type="AlphaFoldDB" id="A0A2U8FKZ7"/>
<reference evidence="4" key="1">
    <citation type="submission" date="2018-05" db="EMBL/GenBank/DDBJ databases">
        <title>Complete genome sequence of Actinobacillus porcitonsillarum reference strain 9953L55 (CCUG 46996).</title>
        <authorList>
            <person name="Dona V."/>
            <person name="Perreten V."/>
        </authorList>
    </citation>
    <scope>NUCLEOTIDE SEQUENCE [LARGE SCALE GENOMIC DNA]</scope>
    <source>
        <strain evidence="4">9953L55</strain>
    </source>
</reference>
<proteinExistence type="predicted"/>
<dbReference type="KEGG" id="apor:DDU33_09245"/>
<dbReference type="GO" id="GO:0004190">
    <property type="term" value="F:aspartic-type endopeptidase activity"/>
    <property type="evidence" value="ECO:0007669"/>
    <property type="project" value="InterPro"/>
</dbReference>
<keyword evidence="1" id="KW-0472">Membrane</keyword>
<feature type="transmembrane region" description="Helical" evidence="1">
    <location>
        <begin position="124"/>
        <end position="142"/>
    </location>
</feature>
<feature type="transmembrane region" description="Helical" evidence="1">
    <location>
        <begin position="167"/>
        <end position="186"/>
    </location>
</feature>
<feature type="transmembrane region" description="Helical" evidence="1">
    <location>
        <begin position="193"/>
        <end position="211"/>
    </location>
</feature>
<evidence type="ECO:0000313" key="4">
    <source>
        <dbReference type="Proteomes" id="UP000244920"/>
    </source>
</evidence>
<name>A0A2U8FKZ7_9PAST</name>
<keyword evidence="4" id="KW-1185">Reference proteome</keyword>
<feature type="domain" description="Prepilin type IV endopeptidase peptidase" evidence="2">
    <location>
        <begin position="87"/>
        <end position="182"/>
    </location>
</feature>
<dbReference type="Proteomes" id="UP000244920">
    <property type="component" value="Chromosome"/>
</dbReference>
<feature type="transmembrane region" description="Helical" evidence="1">
    <location>
        <begin position="62"/>
        <end position="78"/>
    </location>
</feature>